<dbReference type="InterPro" id="IPR005240">
    <property type="entry name" value="DUF389"/>
</dbReference>
<feature type="transmembrane region" description="Helical" evidence="1">
    <location>
        <begin position="236"/>
        <end position="255"/>
    </location>
</feature>
<dbReference type="OrthoDB" id="543859at2759"/>
<protein>
    <recommendedName>
        <fullName evidence="4">DUF389 domain-containing protein</fullName>
    </recommendedName>
</protein>
<sequence length="436" mass="48249">MTVDAVTTNNNERGASFGDISEEDMDEEEVEMRLRKMHFDNKETPPVPKNHKVVGRLSRWEGGRAFDKDLLIKSAPAMIDAEAQNNDQESDRSVTLRDVVRVFRRSDAFMRVTDEDIERVRTMHDRFLGDCRPSFNYNCLLVIASLIAALGLGSNSVASIIASMLVSPLMGPVVGIAYANTIHDYKMLRIGLVTEIVSLVVCVLTGVIVAACMLPFKVTEDWPTPEMYNRGSPTSFWVGFPVAFFSGLGVAVSLLDDQTNSLVGVAISASLLPPAVNAGMLWVSFWAYDPTRHVYEQGWDRHDFQVMGLYSLGITLVNVALIIVSSMLMFRLKERLPIQKSVFWTDLGVARKIYRNLAIIPKVHEGPSPTELQKRATMLTGRASHINFGGHGSDSYYATSRKGRLQVPVGSDETKSKSNNTVANSKAVMPIITEEA</sequence>
<comment type="caution">
    <text evidence="2">The sequence shown here is derived from an EMBL/GenBank/DDBJ whole genome shotgun (WGS) entry which is preliminary data.</text>
</comment>
<feature type="transmembrane region" description="Helical" evidence="1">
    <location>
        <begin position="160"/>
        <end position="180"/>
    </location>
</feature>
<dbReference type="Pfam" id="PF04087">
    <property type="entry name" value="DUF389"/>
    <property type="match status" value="1"/>
</dbReference>
<gene>
    <name evidence="2" type="ORF">IV203_035415</name>
</gene>
<dbReference type="AlphaFoldDB" id="A0A9K3LG92"/>
<keyword evidence="1" id="KW-1133">Transmembrane helix</keyword>
<evidence type="ECO:0000313" key="2">
    <source>
        <dbReference type="EMBL" id="KAG7360316.1"/>
    </source>
</evidence>
<keyword evidence="1" id="KW-0472">Membrane</keyword>
<evidence type="ECO:0000313" key="3">
    <source>
        <dbReference type="Proteomes" id="UP000693970"/>
    </source>
</evidence>
<keyword evidence="1" id="KW-0812">Transmembrane</keyword>
<dbReference type="Proteomes" id="UP000693970">
    <property type="component" value="Unassembled WGS sequence"/>
</dbReference>
<dbReference type="EMBL" id="JAGRRH010000013">
    <property type="protein sequence ID" value="KAG7360316.1"/>
    <property type="molecule type" value="Genomic_DNA"/>
</dbReference>
<reference evidence="2" key="1">
    <citation type="journal article" date="2021" name="Sci. Rep.">
        <title>Diploid genomic architecture of Nitzschia inconspicua, an elite biomass production diatom.</title>
        <authorList>
            <person name="Oliver A."/>
            <person name="Podell S."/>
            <person name="Pinowska A."/>
            <person name="Traller J.C."/>
            <person name="Smith S.R."/>
            <person name="McClure R."/>
            <person name="Beliaev A."/>
            <person name="Bohutskyi P."/>
            <person name="Hill E.A."/>
            <person name="Rabines A."/>
            <person name="Zheng H."/>
            <person name="Allen L.Z."/>
            <person name="Kuo A."/>
            <person name="Grigoriev I.V."/>
            <person name="Allen A.E."/>
            <person name="Hazlebeck D."/>
            <person name="Allen E.E."/>
        </authorList>
    </citation>
    <scope>NUCLEOTIDE SEQUENCE</scope>
    <source>
        <strain evidence="2">Hildebrandi</strain>
    </source>
</reference>
<name>A0A9K3LG92_9STRA</name>
<proteinExistence type="predicted"/>
<reference evidence="2" key="2">
    <citation type="submission" date="2021-04" db="EMBL/GenBank/DDBJ databases">
        <authorList>
            <person name="Podell S."/>
        </authorList>
    </citation>
    <scope>NUCLEOTIDE SEQUENCE</scope>
    <source>
        <strain evidence="2">Hildebrandi</strain>
    </source>
</reference>
<organism evidence="2 3">
    <name type="scientific">Nitzschia inconspicua</name>
    <dbReference type="NCBI Taxonomy" id="303405"/>
    <lineage>
        <taxon>Eukaryota</taxon>
        <taxon>Sar</taxon>
        <taxon>Stramenopiles</taxon>
        <taxon>Ochrophyta</taxon>
        <taxon>Bacillariophyta</taxon>
        <taxon>Bacillariophyceae</taxon>
        <taxon>Bacillariophycidae</taxon>
        <taxon>Bacillariales</taxon>
        <taxon>Bacillariaceae</taxon>
        <taxon>Nitzschia</taxon>
    </lineage>
</organism>
<feature type="transmembrane region" description="Helical" evidence="1">
    <location>
        <begin position="192"/>
        <end position="216"/>
    </location>
</feature>
<evidence type="ECO:0008006" key="4">
    <source>
        <dbReference type="Google" id="ProtNLM"/>
    </source>
</evidence>
<evidence type="ECO:0000256" key="1">
    <source>
        <dbReference type="SAM" id="Phobius"/>
    </source>
</evidence>
<accession>A0A9K3LG92</accession>
<dbReference type="PANTHER" id="PTHR20992">
    <property type="entry name" value="AT15442P-RELATED"/>
    <property type="match status" value="1"/>
</dbReference>
<feature type="transmembrane region" description="Helical" evidence="1">
    <location>
        <begin position="135"/>
        <end position="154"/>
    </location>
</feature>
<feature type="transmembrane region" description="Helical" evidence="1">
    <location>
        <begin position="262"/>
        <end position="288"/>
    </location>
</feature>
<feature type="transmembrane region" description="Helical" evidence="1">
    <location>
        <begin position="308"/>
        <end position="330"/>
    </location>
</feature>
<dbReference type="PANTHER" id="PTHR20992:SF9">
    <property type="entry name" value="AT15442P-RELATED"/>
    <property type="match status" value="1"/>
</dbReference>
<keyword evidence="3" id="KW-1185">Reference proteome</keyword>